<evidence type="ECO:0000313" key="2">
    <source>
        <dbReference type="EMBL" id="RPE67542.1"/>
    </source>
</evidence>
<sequence length="205" mass="22135">MDALVETDREQAIADTRRWLERAVIGLNLCPFAKAVHVKGQIHYAVTAARGGADLLDVLEAELQALAAADPAVRDTTLVIAPWAYPDFFAFNDFLDDADRLLARLGLEGVLQIAPFHPQFQFAGTDADDITNATNRAPYPTLHLIREASIDRAVEAFPDAEAIYQVNIDTLEQLGPQGWAALDVGPRLPPARPDAGPSACGKLGP</sequence>
<organism evidence="2 3">
    <name type="scientific">Tibeticola sediminis</name>
    <dbReference type="NCBI Taxonomy" id="1917811"/>
    <lineage>
        <taxon>Bacteria</taxon>
        <taxon>Pseudomonadati</taxon>
        <taxon>Pseudomonadota</taxon>
        <taxon>Betaproteobacteria</taxon>
        <taxon>Burkholderiales</taxon>
        <taxon>Comamonadaceae</taxon>
        <taxon>Tibeticola</taxon>
    </lineage>
</organism>
<dbReference type="Pfam" id="PF07209">
    <property type="entry name" value="DUF1415"/>
    <property type="match status" value="1"/>
</dbReference>
<dbReference type="Proteomes" id="UP000272193">
    <property type="component" value="Unassembled WGS sequence"/>
</dbReference>
<reference evidence="2 3" key="1">
    <citation type="submission" date="2018-11" db="EMBL/GenBank/DDBJ databases">
        <title>Genomic Encyclopedia of Type Strains, Phase IV (KMG-IV): sequencing the most valuable type-strain genomes for metagenomic binning, comparative biology and taxonomic classification.</title>
        <authorList>
            <person name="Goeker M."/>
        </authorList>
    </citation>
    <scope>NUCLEOTIDE SEQUENCE [LARGE SCALE GENOMIC DNA]</scope>
    <source>
        <strain evidence="2 3">DSM 101684</strain>
    </source>
</reference>
<dbReference type="AlphaFoldDB" id="A0A3N4UAM7"/>
<dbReference type="InterPro" id="IPR009858">
    <property type="entry name" value="DUF1415"/>
</dbReference>
<evidence type="ECO:0000313" key="3">
    <source>
        <dbReference type="Proteomes" id="UP000272193"/>
    </source>
</evidence>
<feature type="region of interest" description="Disordered" evidence="1">
    <location>
        <begin position="185"/>
        <end position="205"/>
    </location>
</feature>
<name>A0A3N4UAM7_9BURK</name>
<evidence type="ECO:0000256" key="1">
    <source>
        <dbReference type="SAM" id="MobiDB-lite"/>
    </source>
</evidence>
<dbReference type="EMBL" id="RKQL01000003">
    <property type="protein sequence ID" value="RPE67542.1"/>
    <property type="molecule type" value="Genomic_DNA"/>
</dbReference>
<gene>
    <name evidence="2" type="ORF">EDC62_1421</name>
</gene>
<proteinExistence type="predicted"/>
<comment type="caution">
    <text evidence="2">The sequence shown here is derived from an EMBL/GenBank/DDBJ whole genome shotgun (WGS) entry which is preliminary data.</text>
</comment>
<evidence type="ECO:0008006" key="4">
    <source>
        <dbReference type="Google" id="ProtNLM"/>
    </source>
</evidence>
<dbReference type="OrthoDB" id="277390at2"/>
<protein>
    <recommendedName>
        <fullName evidence="4">Peptidase</fullName>
    </recommendedName>
</protein>
<dbReference type="RefSeq" id="WP_124222119.1">
    <property type="nucleotide sequence ID" value="NZ_RKQL01000003.1"/>
</dbReference>
<accession>A0A3N4UAM7</accession>
<keyword evidence="3" id="KW-1185">Reference proteome</keyword>